<reference evidence="2 3" key="1">
    <citation type="journal article" date="2023" name="Antonie Van Leeuwenhoek">
        <title>Mesoterricola silvestris gen. nov., sp. nov., Mesoterricola sediminis sp. nov., Geothrix oryzae sp. nov., Geothrix edaphica sp. nov., Geothrix rubra sp. nov., and Geothrix limicola sp. nov., six novel members of Acidobacteriota isolated from soils.</title>
        <authorList>
            <person name="Itoh H."/>
            <person name="Sugisawa Y."/>
            <person name="Mise K."/>
            <person name="Xu Z."/>
            <person name="Kuniyasu M."/>
            <person name="Ushijima N."/>
            <person name="Kawano K."/>
            <person name="Kobayashi E."/>
            <person name="Shiratori Y."/>
            <person name="Masuda Y."/>
            <person name="Senoo K."/>
        </authorList>
    </citation>
    <scope>NUCLEOTIDE SEQUENCE [LARGE SCALE GENOMIC DNA]</scope>
    <source>
        <strain evidence="2 3">Red804</strain>
    </source>
</reference>
<organism evidence="2 3">
    <name type="scientific">Geothrix limicola</name>
    <dbReference type="NCBI Taxonomy" id="2927978"/>
    <lineage>
        <taxon>Bacteria</taxon>
        <taxon>Pseudomonadati</taxon>
        <taxon>Acidobacteriota</taxon>
        <taxon>Holophagae</taxon>
        <taxon>Holophagales</taxon>
        <taxon>Holophagaceae</taxon>
        <taxon>Geothrix</taxon>
    </lineage>
</organism>
<name>A0ABQ5QDC8_9BACT</name>
<gene>
    <name evidence="2" type="ORF">GETHLI_13490</name>
</gene>
<dbReference type="PANTHER" id="PTHR43135:SF3">
    <property type="entry name" value="ALPHA-D-RIBOSE 1-METHYLPHOSPHONATE 5-TRIPHOSPHATE DIPHOSPHATASE"/>
    <property type="match status" value="1"/>
</dbReference>
<dbReference type="RefSeq" id="WP_285573027.1">
    <property type="nucleotide sequence ID" value="NZ_BSDE01000002.1"/>
</dbReference>
<dbReference type="Gene3D" id="3.20.20.140">
    <property type="entry name" value="Metal-dependent hydrolases"/>
    <property type="match status" value="1"/>
</dbReference>
<dbReference type="Proteomes" id="UP001165069">
    <property type="component" value="Unassembled WGS sequence"/>
</dbReference>
<dbReference type="Pfam" id="PF07969">
    <property type="entry name" value="Amidohydro_3"/>
    <property type="match status" value="1"/>
</dbReference>
<dbReference type="PANTHER" id="PTHR43135">
    <property type="entry name" value="ALPHA-D-RIBOSE 1-METHYLPHOSPHONATE 5-TRIPHOSPHATE DIPHOSPHATASE"/>
    <property type="match status" value="1"/>
</dbReference>
<evidence type="ECO:0000259" key="1">
    <source>
        <dbReference type="Pfam" id="PF07969"/>
    </source>
</evidence>
<evidence type="ECO:0000313" key="2">
    <source>
        <dbReference type="EMBL" id="GLH72847.1"/>
    </source>
</evidence>
<dbReference type="EMBL" id="BSDE01000002">
    <property type="protein sequence ID" value="GLH72847.1"/>
    <property type="molecule type" value="Genomic_DNA"/>
</dbReference>
<dbReference type="InterPro" id="IPR011059">
    <property type="entry name" value="Metal-dep_hydrolase_composite"/>
</dbReference>
<dbReference type="SUPFAM" id="SSF51338">
    <property type="entry name" value="Composite domain of metallo-dependent hydrolases"/>
    <property type="match status" value="1"/>
</dbReference>
<comment type="caution">
    <text evidence="2">The sequence shown here is derived from an EMBL/GenBank/DDBJ whole genome shotgun (WGS) entry which is preliminary data.</text>
</comment>
<feature type="domain" description="Amidohydrolase 3" evidence="1">
    <location>
        <begin position="334"/>
        <end position="396"/>
    </location>
</feature>
<dbReference type="InterPro" id="IPR013108">
    <property type="entry name" value="Amidohydro_3"/>
</dbReference>
<sequence length="407" mass="43065">MNRLTFLLCVSAALQGQSLAIRAESLYTAAGPVIQDGVVLIQDGKVSAVGRAADVKVPSGLTVKRAKVAVPGLVDGRSTVGLSGLLNQSHDQDQLEGSAPLQPELRAMDAYNGRDPLVSYVRSLGVTTLHTGHGPGALISGQTFVIKTDTTEVTHGVLKPQAMVAATLGDGARAREAGKAPGTRAKQIAMLRAELVAAQEYARKQKEAEKGKEPPRDLRKEALVQVLRKELPLLATAHRAQDILSLLRLAKEFDLDIVLDGASEAYLVLDALKAAKVSVILHPTMARAFGEMENLSLETAARLQAAGIPFAFQSGFEGYVPKTRVVLWEGALATANGLSFEDTLRALTLGPARLLGIADRVGSLEKGKDGDVALFDGDPFEYTTHCVGTVINGVLVSEGEETRGATH</sequence>
<protein>
    <submittedName>
        <fullName evidence="2">Amidohydrolase</fullName>
    </submittedName>
</protein>
<dbReference type="SUPFAM" id="SSF51556">
    <property type="entry name" value="Metallo-dependent hydrolases"/>
    <property type="match status" value="1"/>
</dbReference>
<dbReference type="InterPro" id="IPR032466">
    <property type="entry name" value="Metal_Hydrolase"/>
</dbReference>
<keyword evidence="3" id="KW-1185">Reference proteome</keyword>
<proteinExistence type="predicted"/>
<dbReference type="InterPro" id="IPR051781">
    <property type="entry name" value="Metallo-dep_Hydrolase"/>
</dbReference>
<evidence type="ECO:0000313" key="3">
    <source>
        <dbReference type="Proteomes" id="UP001165069"/>
    </source>
</evidence>
<accession>A0ABQ5QDC8</accession>